<dbReference type="AlphaFoldDB" id="A0A3G2L7R0"/>
<proteinExistence type="predicted"/>
<keyword evidence="1" id="KW-1133">Transmembrane helix</keyword>
<dbReference type="EMBL" id="CP032050">
    <property type="protein sequence ID" value="AYN68275.1"/>
    <property type="molecule type" value="Genomic_DNA"/>
</dbReference>
<dbReference type="KEGG" id="emar:D1013_13255"/>
<name>A0A3G2L7R0_9FLAO</name>
<keyword evidence="3" id="KW-1185">Reference proteome</keyword>
<dbReference type="Proteomes" id="UP000276309">
    <property type="component" value="Chromosome"/>
</dbReference>
<reference evidence="2 3" key="1">
    <citation type="submission" date="2018-08" db="EMBL/GenBank/DDBJ databases">
        <title>The reduced genetic potential of extracellular carbohydrate catabolism in Euzebyella marina RN62, a Flavobacteriia bacterium isolated from the hadal water.</title>
        <authorList>
            <person name="Xue C."/>
        </authorList>
    </citation>
    <scope>NUCLEOTIDE SEQUENCE [LARGE SCALE GENOMIC DNA]</scope>
    <source>
        <strain evidence="2 3">RN62</strain>
    </source>
</reference>
<dbReference type="RefSeq" id="WP_121849290.1">
    <property type="nucleotide sequence ID" value="NZ_CP032050.1"/>
</dbReference>
<protein>
    <submittedName>
        <fullName evidence="2">Uncharacterized protein</fullName>
    </submittedName>
</protein>
<keyword evidence="1" id="KW-0472">Membrane</keyword>
<feature type="transmembrane region" description="Helical" evidence="1">
    <location>
        <begin position="6"/>
        <end position="27"/>
    </location>
</feature>
<evidence type="ECO:0000313" key="3">
    <source>
        <dbReference type="Proteomes" id="UP000276309"/>
    </source>
</evidence>
<organism evidence="2 3">
    <name type="scientific">Euzebyella marina</name>
    <dbReference type="NCBI Taxonomy" id="1761453"/>
    <lineage>
        <taxon>Bacteria</taxon>
        <taxon>Pseudomonadati</taxon>
        <taxon>Bacteroidota</taxon>
        <taxon>Flavobacteriia</taxon>
        <taxon>Flavobacteriales</taxon>
        <taxon>Flavobacteriaceae</taxon>
        <taxon>Euzebyella</taxon>
    </lineage>
</organism>
<evidence type="ECO:0000313" key="2">
    <source>
        <dbReference type="EMBL" id="AYN68275.1"/>
    </source>
</evidence>
<evidence type="ECO:0000256" key="1">
    <source>
        <dbReference type="SAM" id="Phobius"/>
    </source>
</evidence>
<sequence length="165" mass="18753">MNMDLGTLIIGAILVILCLSPFVIIALNSNGTEKKLVKLLEAMAYKKGSTINKHEVFSNFAIGIDPNNQYLFYVKNYKGHIMEKTVLLEDFNDCSIIQTDHTIKQAKKRQTIIDKLELHLQPANKAVSDYSIEFYNTDESLPLNGQLQAMQKWRHIIKSKQLKAA</sequence>
<keyword evidence="1" id="KW-0812">Transmembrane</keyword>
<dbReference type="OrthoDB" id="1524706at2"/>
<accession>A0A3G2L7R0</accession>
<gene>
    <name evidence="2" type="ORF">D1013_13255</name>
</gene>